<sequence length="301" mass="35291">MSRETEKMFKGLHEFMAKNISEDMSEEDMKKMVDEYMSNQIGAPMNELTEKNAQTSDDFLELAMDAENEATALKYAKKALKLDPDNLDAEAMIADITSENDFDYYKKLKRIVEHGNKVIEKKGFLEDVGHFWGVVETRPYMRVRHSYIESLIACRMMTHAINECEDMLRLSENDNLGIRYILMHLYAYVEDETKALELHKRYEGNDETQMLLPLAMIYFKLEKWEQAEKYLKKLSKANKDTKKFIKAVLTDSLDREAQKMNSFGYAPFSIEEFVTEFAENSYLFRAEYNFFIWADGVLKSK</sequence>
<evidence type="ECO:0000313" key="1">
    <source>
        <dbReference type="EMBL" id="SFP80368.1"/>
    </source>
</evidence>
<keyword evidence="2" id="KW-1185">Reference proteome</keyword>
<name>A0A1I5TBL1_9FIRM</name>
<dbReference type="EMBL" id="FOXO01000008">
    <property type="protein sequence ID" value="SFP80368.1"/>
    <property type="molecule type" value="Genomic_DNA"/>
</dbReference>
<evidence type="ECO:0008006" key="3">
    <source>
        <dbReference type="Google" id="ProtNLM"/>
    </source>
</evidence>
<accession>A0A1I5TBL1</accession>
<dbReference type="InterPro" id="IPR011990">
    <property type="entry name" value="TPR-like_helical_dom_sf"/>
</dbReference>
<dbReference type="Proteomes" id="UP000182624">
    <property type="component" value="Unassembled WGS sequence"/>
</dbReference>
<proteinExistence type="predicted"/>
<dbReference type="RefSeq" id="WP_207649903.1">
    <property type="nucleotide sequence ID" value="NZ_FOXO01000008.1"/>
</dbReference>
<organism evidence="1 2">
    <name type="scientific">Butyrivibrio proteoclasticus</name>
    <dbReference type="NCBI Taxonomy" id="43305"/>
    <lineage>
        <taxon>Bacteria</taxon>
        <taxon>Bacillati</taxon>
        <taxon>Bacillota</taxon>
        <taxon>Clostridia</taxon>
        <taxon>Lachnospirales</taxon>
        <taxon>Lachnospiraceae</taxon>
        <taxon>Butyrivibrio</taxon>
    </lineage>
</organism>
<reference evidence="2" key="1">
    <citation type="submission" date="2016-10" db="EMBL/GenBank/DDBJ databases">
        <authorList>
            <person name="Varghese N."/>
            <person name="Submissions S."/>
        </authorList>
    </citation>
    <scope>NUCLEOTIDE SEQUENCE [LARGE SCALE GENOMIC DNA]</scope>
    <source>
        <strain evidence="2">P18</strain>
    </source>
</reference>
<protein>
    <recommendedName>
        <fullName evidence="3">Tetratricopeptide repeat-containing protein</fullName>
    </recommendedName>
</protein>
<dbReference type="AlphaFoldDB" id="A0A1I5TBL1"/>
<dbReference type="Gene3D" id="1.25.40.10">
    <property type="entry name" value="Tetratricopeptide repeat domain"/>
    <property type="match status" value="1"/>
</dbReference>
<evidence type="ECO:0000313" key="2">
    <source>
        <dbReference type="Proteomes" id="UP000182624"/>
    </source>
</evidence>
<gene>
    <name evidence="1" type="ORF">SAMN04487928_108115</name>
</gene>
<dbReference type="SUPFAM" id="SSF81901">
    <property type="entry name" value="HCP-like"/>
    <property type="match status" value="1"/>
</dbReference>